<reference evidence="1" key="1">
    <citation type="submission" date="2021-01" db="EMBL/GenBank/DDBJ databases">
        <authorList>
            <consortium name="Genoscope - CEA"/>
            <person name="William W."/>
        </authorList>
    </citation>
    <scope>NUCLEOTIDE SEQUENCE</scope>
</reference>
<gene>
    <name evidence="1" type="ORF">PSON_ATCC_30995.1.T1120167</name>
</gene>
<protein>
    <submittedName>
        <fullName evidence="1">Uncharacterized protein</fullName>
    </submittedName>
</protein>
<keyword evidence="2" id="KW-1185">Reference proteome</keyword>
<dbReference type="Pfam" id="PF02358">
    <property type="entry name" value="Trehalose_PPase"/>
    <property type="match status" value="1"/>
</dbReference>
<evidence type="ECO:0000313" key="1">
    <source>
        <dbReference type="EMBL" id="CAD8117016.1"/>
    </source>
</evidence>
<proteinExistence type="predicted"/>
<name>A0A8S1QN98_9CILI</name>
<sequence length="136" mass="15613">MKNEGAFVEVKEKFAQNLIQDLAENVQTVAGHYSKFQLIGKSNCVEVSPKNLNKGMILELILQKEQIINEKLDFALIIAIRIEKEDIFSHFKVIIKSKKYFIGNGNKFSVSLGLVPSYVNYYINFQIDLIQLLKKM</sequence>
<dbReference type="GO" id="GO:0005992">
    <property type="term" value="P:trehalose biosynthetic process"/>
    <property type="evidence" value="ECO:0007669"/>
    <property type="project" value="InterPro"/>
</dbReference>
<dbReference type="Proteomes" id="UP000692954">
    <property type="component" value="Unassembled WGS sequence"/>
</dbReference>
<dbReference type="OrthoDB" id="755951at2759"/>
<dbReference type="InterPro" id="IPR003337">
    <property type="entry name" value="Trehalose_PPase"/>
</dbReference>
<dbReference type="AlphaFoldDB" id="A0A8S1QN98"/>
<comment type="caution">
    <text evidence="1">The sequence shown here is derived from an EMBL/GenBank/DDBJ whole genome shotgun (WGS) entry which is preliminary data.</text>
</comment>
<organism evidence="1 2">
    <name type="scientific">Paramecium sonneborni</name>
    <dbReference type="NCBI Taxonomy" id="65129"/>
    <lineage>
        <taxon>Eukaryota</taxon>
        <taxon>Sar</taxon>
        <taxon>Alveolata</taxon>
        <taxon>Ciliophora</taxon>
        <taxon>Intramacronucleata</taxon>
        <taxon>Oligohymenophorea</taxon>
        <taxon>Peniculida</taxon>
        <taxon>Parameciidae</taxon>
        <taxon>Paramecium</taxon>
    </lineage>
</organism>
<evidence type="ECO:0000313" key="2">
    <source>
        <dbReference type="Proteomes" id="UP000692954"/>
    </source>
</evidence>
<accession>A0A8S1QN98</accession>
<dbReference type="EMBL" id="CAJJDN010000112">
    <property type="protein sequence ID" value="CAD8117016.1"/>
    <property type="molecule type" value="Genomic_DNA"/>
</dbReference>